<accession>A0A6C0LKB7</accession>
<dbReference type="EMBL" id="MN740521">
    <property type="protein sequence ID" value="QHU30967.1"/>
    <property type="molecule type" value="Genomic_DNA"/>
</dbReference>
<sequence>MREKPNVGGIQFKTKKELKEYTKNLLHTKGICRIDKTDKDYEFFYNLYLRKPLHKKYISSIIGFEINQNPIHKDKIDNLSVIDINNKKYIISWNDCCDGLDKNNGDKLREACRTSIHYQIKETWCNSTKCFTCGKIKTDEEKFEVDHYTNEFCKIYNKFIKQNKLKIPSDFDSNSTSQYSFKYENTDFQKSFEEFHKNEADLELLCYDCHRIKSNNFKF</sequence>
<evidence type="ECO:0000313" key="1">
    <source>
        <dbReference type="EMBL" id="QHU30967.1"/>
    </source>
</evidence>
<reference evidence="1" key="1">
    <citation type="journal article" date="2020" name="Nature">
        <title>Giant virus diversity and host interactions through global metagenomics.</title>
        <authorList>
            <person name="Schulz F."/>
            <person name="Roux S."/>
            <person name="Paez-Espino D."/>
            <person name="Jungbluth S."/>
            <person name="Walsh D.A."/>
            <person name="Denef V.J."/>
            <person name="McMahon K.D."/>
            <person name="Konstantinidis K.T."/>
            <person name="Eloe-Fadrosh E.A."/>
            <person name="Kyrpides N.C."/>
            <person name="Woyke T."/>
        </authorList>
    </citation>
    <scope>NUCLEOTIDE SEQUENCE</scope>
    <source>
        <strain evidence="1">GVMAG-M-3300027892-73</strain>
    </source>
</reference>
<proteinExistence type="predicted"/>
<protein>
    <submittedName>
        <fullName evidence="1">Uncharacterized protein</fullName>
    </submittedName>
</protein>
<name>A0A6C0LKB7_9ZZZZ</name>
<organism evidence="1">
    <name type="scientific">viral metagenome</name>
    <dbReference type="NCBI Taxonomy" id="1070528"/>
    <lineage>
        <taxon>unclassified sequences</taxon>
        <taxon>metagenomes</taxon>
        <taxon>organismal metagenomes</taxon>
    </lineage>
</organism>
<dbReference type="AlphaFoldDB" id="A0A6C0LKB7"/>